<gene>
    <name evidence="1" type="ORF">CWATWH0402_4820</name>
</gene>
<sequence length="37" mass="3939">MLSPNQTNINFPFPSALTGVWGCPPVRGFGGLSPIHK</sequence>
<proteinExistence type="predicted"/>
<dbReference type="AlphaFoldDB" id="T2JZF3"/>
<reference evidence="1 2" key="1">
    <citation type="submission" date="2013-01" db="EMBL/GenBank/DDBJ databases">
        <authorList>
            <person name="Bench S."/>
        </authorList>
    </citation>
    <scope>NUCLEOTIDE SEQUENCE [LARGE SCALE GENOMIC DNA]</scope>
    <source>
        <strain evidence="1 2">WH 0402</strain>
    </source>
</reference>
<comment type="caution">
    <text evidence="1">The sequence shown here is derived from an EMBL/GenBank/DDBJ whole genome shotgun (WGS) entry which is preliminary data.</text>
</comment>
<protein>
    <submittedName>
        <fullName evidence="1">Uncharacterized protein</fullName>
    </submittedName>
</protein>
<accession>T2JZF3</accession>
<evidence type="ECO:0000313" key="1">
    <source>
        <dbReference type="EMBL" id="CCQ70665.1"/>
    </source>
</evidence>
<organism evidence="1 2">
    <name type="scientific">Crocosphaera watsonii WH 0402</name>
    <dbReference type="NCBI Taxonomy" id="1284629"/>
    <lineage>
        <taxon>Bacteria</taxon>
        <taxon>Bacillati</taxon>
        <taxon>Cyanobacteriota</taxon>
        <taxon>Cyanophyceae</taxon>
        <taxon>Oscillatoriophycideae</taxon>
        <taxon>Chroococcales</taxon>
        <taxon>Aphanothecaceae</taxon>
        <taxon>Crocosphaera</taxon>
    </lineage>
</organism>
<reference evidence="1 2" key="2">
    <citation type="submission" date="2013-09" db="EMBL/GenBank/DDBJ databases">
        <title>Whole genome comparison of six Crocosphaera watsonii strains with differing phenotypes.</title>
        <authorList>
            <person name="Bench S.R."/>
            <person name="Heller P."/>
            <person name="Frank I."/>
            <person name="Arciniega M."/>
            <person name="Shilova I.N."/>
            <person name="Zehr J.P."/>
        </authorList>
    </citation>
    <scope>NUCLEOTIDE SEQUENCE [LARGE SCALE GENOMIC DNA]</scope>
    <source>
        <strain evidence="1 2">WH 0402</strain>
    </source>
</reference>
<dbReference type="Proteomes" id="UP000018130">
    <property type="component" value="Unassembled WGS sequence"/>
</dbReference>
<name>T2JZF3_CROWT</name>
<dbReference type="EMBL" id="CAQN01001267">
    <property type="protein sequence ID" value="CCQ70665.1"/>
    <property type="molecule type" value="Genomic_DNA"/>
</dbReference>
<evidence type="ECO:0000313" key="2">
    <source>
        <dbReference type="Proteomes" id="UP000018130"/>
    </source>
</evidence>